<dbReference type="PANTHER" id="PTHR24369">
    <property type="entry name" value="ANTIGEN BSP, PUTATIVE-RELATED"/>
    <property type="match status" value="1"/>
</dbReference>
<dbReference type="SUPFAM" id="SSF52058">
    <property type="entry name" value="L domain-like"/>
    <property type="match status" value="1"/>
</dbReference>
<sequence length="313" mass="36086">MKRLLNTFFIFNLLASVVADTSKCQTITEKPDNNVAFVCTELTSLTELEKAGSNITSIEISDSKILNVPGHSFARFGLTLVNLDLHGSGIETIDSLAFIGLTRLQNLILWGNKLRAVYSNWFMNTYSLKTLDLSFNFIEVIDYNTFPLLPNLENFYFDYNQIKYIDYNMFGYLKSLKNIKFEKNPWQWGFRAHLIWQLENLHVKYNEEWEDWNWMSVMIKDCAESGYGEIPKDTVLDCVVAKLLDYTYKIFSPREMQQSAACTTQARQLVTCMRPKNATGNTDNETARRVLEDYAAILPTMSRSLARFSTPSH</sequence>
<dbReference type="EMBL" id="KQ414775">
    <property type="protein sequence ID" value="KOC61269.1"/>
    <property type="molecule type" value="Genomic_DNA"/>
</dbReference>
<dbReference type="STRING" id="597456.A0A0L7QRT5"/>
<evidence type="ECO:0000256" key="1">
    <source>
        <dbReference type="ARBA" id="ARBA00022614"/>
    </source>
</evidence>
<dbReference type="InterPro" id="IPR003591">
    <property type="entry name" value="Leu-rich_rpt_typical-subtyp"/>
</dbReference>
<organism evidence="5 6">
    <name type="scientific">Habropoda laboriosa</name>
    <dbReference type="NCBI Taxonomy" id="597456"/>
    <lineage>
        <taxon>Eukaryota</taxon>
        <taxon>Metazoa</taxon>
        <taxon>Ecdysozoa</taxon>
        <taxon>Arthropoda</taxon>
        <taxon>Hexapoda</taxon>
        <taxon>Insecta</taxon>
        <taxon>Pterygota</taxon>
        <taxon>Neoptera</taxon>
        <taxon>Endopterygota</taxon>
        <taxon>Hymenoptera</taxon>
        <taxon>Apocrita</taxon>
        <taxon>Aculeata</taxon>
        <taxon>Apoidea</taxon>
        <taxon>Anthophila</taxon>
        <taxon>Apidae</taxon>
        <taxon>Habropoda</taxon>
    </lineage>
</organism>
<dbReference type="Pfam" id="PF13855">
    <property type="entry name" value="LRR_8"/>
    <property type="match status" value="1"/>
</dbReference>
<accession>A0A0L7QRT5</accession>
<evidence type="ECO:0000256" key="3">
    <source>
        <dbReference type="ARBA" id="ARBA00022737"/>
    </source>
</evidence>
<name>A0A0L7QRT5_9HYME</name>
<feature type="signal peptide" evidence="4">
    <location>
        <begin position="1"/>
        <end position="19"/>
    </location>
</feature>
<evidence type="ECO:0000256" key="2">
    <source>
        <dbReference type="ARBA" id="ARBA00022729"/>
    </source>
</evidence>
<dbReference type="SMART" id="SM00369">
    <property type="entry name" value="LRR_TYP"/>
    <property type="match status" value="3"/>
</dbReference>
<dbReference type="Gene3D" id="3.80.10.10">
    <property type="entry name" value="Ribonuclease Inhibitor"/>
    <property type="match status" value="1"/>
</dbReference>
<keyword evidence="3" id="KW-0677">Repeat</keyword>
<dbReference type="InterPro" id="IPR001611">
    <property type="entry name" value="Leu-rich_rpt"/>
</dbReference>
<keyword evidence="1" id="KW-0433">Leucine-rich repeat</keyword>
<keyword evidence="6" id="KW-1185">Reference proteome</keyword>
<dbReference type="AlphaFoldDB" id="A0A0L7QRT5"/>
<proteinExistence type="predicted"/>
<protein>
    <submittedName>
        <fullName evidence="5">Peroxidasin like protein</fullName>
    </submittedName>
</protein>
<dbReference type="InterPro" id="IPR050541">
    <property type="entry name" value="LRR_TM_domain-containing"/>
</dbReference>
<gene>
    <name evidence="5" type="ORF">WH47_06093</name>
</gene>
<dbReference type="Proteomes" id="UP000053825">
    <property type="component" value="Unassembled WGS sequence"/>
</dbReference>
<keyword evidence="2 4" id="KW-0732">Signal</keyword>
<dbReference type="InterPro" id="IPR032675">
    <property type="entry name" value="LRR_dom_sf"/>
</dbReference>
<reference evidence="5 6" key="1">
    <citation type="submission" date="2015-07" db="EMBL/GenBank/DDBJ databases">
        <title>The genome of Habropoda laboriosa.</title>
        <authorList>
            <person name="Pan H."/>
            <person name="Kapheim K."/>
        </authorList>
    </citation>
    <scope>NUCLEOTIDE SEQUENCE [LARGE SCALE GENOMIC DNA]</scope>
    <source>
        <strain evidence="5">0110345459</strain>
    </source>
</reference>
<feature type="chain" id="PRO_5005574736" evidence="4">
    <location>
        <begin position="20"/>
        <end position="313"/>
    </location>
</feature>
<dbReference type="PANTHER" id="PTHR24369:SF210">
    <property type="entry name" value="CHAOPTIN-RELATED"/>
    <property type="match status" value="1"/>
</dbReference>
<dbReference type="OrthoDB" id="676979at2759"/>
<dbReference type="GO" id="GO:0005886">
    <property type="term" value="C:plasma membrane"/>
    <property type="evidence" value="ECO:0007669"/>
    <property type="project" value="TreeGrafter"/>
</dbReference>
<evidence type="ECO:0000313" key="6">
    <source>
        <dbReference type="Proteomes" id="UP000053825"/>
    </source>
</evidence>
<evidence type="ECO:0000313" key="5">
    <source>
        <dbReference type="EMBL" id="KOC61269.1"/>
    </source>
</evidence>
<evidence type="ECO:0000256" key="4">
    <source>
        <dbReference type="SAM" id="SignalP"/>
    </source>
</evidence>